<dbReference type="GO" id="GO:0016491">
    <property type="term" value="F:oxidoreductase activity"/>
    <property type="evidence" value="ECO:0007669"/>
    <property type="project" value="TreeGrafter"/>
</dbReference>
<reference evidence="2" key="1">
    <citation type="submission" date="2016-10" db="EMBL/GenBank/DDBJ databases">
        <authorList>
            <person name="Varghese N."/>
            <person name="Submissions S."/>
        </authorList>
    </citation>
    <scope>NUCLEOTIDE SEQUENCE [LARGE SCALE GENOMIC DNA]</scope>
    <source>
        <strain evidence="2">DSM 18579</strain>
    </source>
</reference>
<dbReference type="Gene3D" id="3.40.50.720">
    <property type="entry name" value="NAD(P)-binding Rossmann-like Domain"/>
    <property type="match status" value="1"/>
</dbReference>
<keyword evidence="2" id="KW-1185">Reference proteome</keyword>
<dbReference type="InterPro" id="IPR036291">
    <property type="entry name" value="NAD(P)-bd_dom_sf"/>
</dbReference>
<accession>A0A1I0DZB5</accession>
<dbReference type="RefSeq" id="WP_093320925.1">
    <property type="nucleotide sequence ID" value="NZ_FOHV01000021.1"/>
</dbReference>
<sequence length="242" mass="26660">MAFSPKRIVIIGSNGAIGKAFVSYFAKYMPSITLYALARKLPTAPIEGVQYHALDYLDEQQIKSVAESIHLLGSIDLVIVATGMLHDGKTKPEKSLNEITSSNLVKLFEVNTIIPTLMAKYFVPKLSRENKSVFAVLSARVGSIVDNRKGGWYAYRASKSALNMIIKCTAIESNRTHKHSIVIGLHPGTVTSELSEPFVKNINQANLFSPEESVYKLISVIENLESLDTGKCFAWDGQEILP</sequence>
<dbReference type="SUPFAM" id="SSF51735">
    <property type="entry name" value="NAD(P)-binding Rossmann-fold domains"/>
    <property type="match status" value="1"/>
</dbReference>
<dbReference type="GO" id="GO:0005737">
    <property type="term" value="C:cytoplasm"/>
    <property type="evidence" value="ECO:0007669"/>
    <property type="project" value="TreeGrafter"/>
</dbReference>
<dbReference type="Pfam" id="PF00106">
    <property type="entry name" value="adh_short"/>
    <property type="match status" value="1"/>
</dbReference>
<dbReference type="STRING" id="1123402.SAMN02583745_02181"/>
<name>A0A1I0DZB5_9GAMM</name>
<evidence type="ECO:0000313" key="2">
    <source>
        <dbReference type="Proteomes" id="UP000242642"/>
    </source>
</evidence>
<dbReference type="PANTHER" id="PTHR43544:SF12">
    <property type="entry name" value="NAD(P)-BINDING ROSSMANN-FOLD SUPERFAMILY PROTEIN"/>
    <property type="match status" value="1"/>
</dbReference>
<dbReference type="Proteomes" id="UP000242642">
    <property type="component" value="Unassembled WGS sequence"/>
</dbReference>
<evidence type="ECO:0000313" key="1">
    <source>
        <dbReference type="EMBL" id="SET37789.1"/>
    </source>
</evidence>
<dbReference type="EMBL" id="FOHV01000021">
    <property type="protein sequence ID" value="SET37789.1"/>
    <property type="molecule type" value="Genomic_DNA"/>
</dbReference>
<protein>
    <submittedName>
        <fullName evidence="1">NAD(P)-dependent dehydrogenase, short-chain alcohol dehydrogenase family</fullName>
    </submittedName>
</protein>
<dbReference type="PRINTS" id="PR00081">
    <property type="entry name" value="GDHRDH"/>
</dbReference>
<proteinExistence type="predicted"/>
<dbReference type="PANTHER" id="PTHR43544">
    <property type="entry name" value="SHORT-CHAIN DEHYDROGENASE/REDUCTASE"/>
    <property type="match status" value="1"/>
</dbReference>
<dbReference type="InterPro" id="IPR051468">
    <property type="entry name" value="Fungal_SecMetab_SDRs"/>
</dbReference>
<dbReference type="InterPro" id="IPR002347">
    <property type="entry name" value="SDR_fam"/>
</dbReference>
<dbReference type="AlphaFoldDB" id="A0A1I0DZB5"/>
<organism evidence="1 2">
    <name type="scientific">Thorsellia anophelis DSM 18579</name>
    <dbReference type="NCBI Taxonomy" id="1123402"/>
    <lineage>
        <taxon>Bacteria</taxon>
        <taxon>Pseudomonadati</taxon>
        <taxon>Pseudomonadota</taxon>
        <taxon>Gammaproteobacteria</taxon>
        <taxon>Enterobacterales</taxon>
        <taxon>Thorselliaceae</taxon>
        <taxon>Thorsellia</taxon>
    </lineage>
</organism>
<dbReference type="OrthoDB" id="5786478at2"/>
<gene>
    <name evidence="1" type="ORF">SAMN02583745_02181</name>
</gene>